<evidence type="ECO:0000256" key="7">
    <source>
        <dbReference type="ARBA" id="ARBA00022741"/>
    </source>
</evidence>
<evidence type="ECO:0000256" key="11">
    <source>
        <dbReference type="ARBA" id="ARBA00023125"/>
    </source>
</evidence>
<dbReference type="Pfam" id="PF17854">
    <property type="entry name" value="FtsK_alpha"/>
    <property type="match status" value="1"/>
</dbReference>
<keyword evidence="6 18" id="KW-0812">Transmembrane</keyword>
<dbReference type="Pfam" id="PF01580">
    <property type="entry name" value="FtsK_SpoIIIE"/>
    <property type="match status" value="1"/>
</dbReference>
<evidence type="ECO:0000256" key="15">
    <source>
        <dbReference type="ARBA" id="ARBA00025923"/>
    </source>
</evidence>
<dbReference type="InterPro" id="IPR025199">
    <property type="entry name" value="FtsK_4TM"/>
</dbReference>
<feature type="transmembrane region" description="Helical" evidence="18">
    <location>
        <begin position="84"/>
        <end position="107"/>
    </location>
</feature>
<dbReference type="Pfam" id="PF13491">
    <property type="entry name" value="FtsK_4TM"/>
    <property type="match status" value="1"/>
</dbReference>
<evidence type="ECO:0000256" key="16">
    <source>
        <dbReference type="PROSITE-ProRule" id="PRU00289"/>
    </source>
</evidence>
<evidence type="ECO:0000256" key="10">
    <source>
        <dbReference type="ARBA" id="ARBA00022989"/>
    </source>
</evidence>
<sequence>MTYSLHTLQGGSAGGRREPAKSGLGRFTQEFGLLLGAAGLVFWLISLLSYSPQDAAFSTSGTASATAAVNWGGRVGAWLADGSYFLLGFSAWWCVAAGVRAWFSALGRWTQGGAVESMDRSRFSRTRTAFWAGLLLLLLASAGLEWSRLYRFEGSLPDHAGGALGYVIGPLGVQWLGFTGSGLVFIALLVIASAVVFRFSWGRLAESIGARIDGFFVQRREQREMREDLALGQRAAREREEVVLEERIEIEEHHPAPVLIEPVVVEVPKSERVAKERQKPLFKELPDSKLPQVDLLDGAPNRQETVSTDTLEMTSRLIEKKLKDFGVEVRVVLAQPGPVITRYEIEPATGVKGSQIVNLAKDLARSLSLVSIRVIETIPGKNFMALELPNAKRQSIRLSEILGSQVYNEAKSMLTMGLGKDIIGNPVVADLAKMPHVLVAGTTGSGKSVGINAMILSLLYKAEARDVRILMIDPKMLEMSVYEGIPHLLAPVVTDMKQAAYGLNWCVAEMERRYKLMSKLGVRNLAGYNTKIDEAAAKEQFIYNPFSLTPDSPEPLERLPHIVVVIDELADLMMVVGKKIEELIARLAQKARAAGIHLILATQRPSVDVITGLIKANIPTRIAFQVSSKIDSRTILDQMGAESLLGMGDMLYMASGTGLPVRVHGAFVSDEEVHRVVAYLKEQGGEPNYIEGVLEGGTVDDEGGGDLLGGGDGGEKDPMYDQAVEVVLKNRKASISLVQRHLKIGYNRAARLVEDMEKAGLVSSMNGQGQRDILVPSRTE</sequence>
<keyword evidence="9 16" id="KW-0067">ATP-binding</keyword>
<organism evidence="20 21">
    <name type="scientific">Ramlibacter aurantiacus</name>
    <dbReference type="NCBI Taxonomy" id="2801330"/>
    <lineage>
        <taxon>Bacteria</taxon>
        <taxon>Pseudomonadati</taxon>
        <taxon>Pseudomonadota</taxon>
        <taxon>Betaproteobacteria</taxon>
        <taxon>Burkholderiales</taxon>
        <taxon>Comamonadaceae</taxon>
        <taxon>Ramlibacter</taxon>
    </lineage>
</organism>
<feature type="compositionally biased region" description="Polar residues" evidence="17">
    <location>
        <begin position="1"/>
        <end position="10"/>
    </location>
</feature>
<dbReference type="GO" id="GO:0005886">
    <property type="term" value="C:plasma membrane"/>
    <property type="evidence" value="ECO:0007669"/>
    <property type="project" value="UniProtKB-SubCell"/>
</dbReference>
<dbReference type="SUPFAM" id="SSF46785">
    <property type="entry name" value="Winged helix' DNA-binding domain"/>
    <property type="match status" value="1"/>
</dbReference>
<keyword evidence="21" id="KW-1185">Reference proteome</keyword>
<evidence type="ECO:0000256" key="17">
    <source>
        <dbReference type="SAM" id="MobiDB-lite"/>
    </source>
</evidence>
<dbReference type="InterPro" id="IPR027417">
    <property type="entry name" value="P-loop_NTPase"/>
</dbReference>
<evidence type="ECO:0000256" key="2">
    <source>
        <dbReference type="ARBA" id="ARBA00004651"/>
    </source>
</evidence>
<dbReference type="InterPro" id="IPR036388">
    <property type="entry name" value="WH-like_DNA-bd_sf"/>
</dbReference>
<keyword evidence="11" id="KW-0238">DNA-binding</keyword>
<dbReference type="Gene3D" id="3.40.50.300">
    <property type="entry name" value="P-loop containing nucleotide triphosphate hydrolases"/>
    <property type="match status" value="1"/>
</dbReference>
<dbReference type="PROSITE" id="PS50901">
    <property type="entry name" value="FTSK"/>
    <property type="match status" value="1"/>
</dbReference>
<accession>A0A937D3P5</accession>
<dbReference type="InterPro" id="IPR018541">
    <property type="entry name" value="Ftsk_gamma"/>
</dbReference>
<dbReference type="EMBL" id="JAEQNA010000003">
    <property type="protein sequence ID" value="MBL0420935.1"/>
    <property type="molecule type" value="Genomic_DNA"/>
</dbReference>
<keyword evidence="5" id="KW-0132">Cell division</keyword>
<dbReference type="SMART" id="SM00843">
    <property type="entry name" value="Ftsk_gamma"/>
    <property type="match status" value="1"/>
</dbReference>
<dbReference type="Gene3D" id="3.30.980.40">
    <property type="match status" value="1"/>
</dbReference>
<keyword evidence="12 18" id="KW-0472">Membrane</keyword>
<dbReference type="GO" id="GO:0003677">
    <property type="term" value="F:DNA binding"/>
    <property type="evidence" value="ECO:0007669"/>
    <property type="project" value="UniProtKB-KW"/>
</dbReference>
<dbReference type="PANTHER" id="PTHR22683">
    <property type="entry name" value="SPORULATION PROTEIN RELATED"/>
    <property type="match status" value="1"/>
</dbReference>
<evidence type="ECO:0000313" key="20">
    <source>
        <dbReference type="EMBL" id="MBL0420935.1"/>
    </source>
</evidence>
<dbReference type="GO" id="GO:0005524">
    <property type="term" value="F:ATP binding"/>
    <property type="evidence" value="ECO:0007669"/>
    <property type="project" value="UniProtKB-UniRule"/>
</dbReference>
<evidence type="ECO:0000259" key="19">
    <source>
        <dbReference type="PROSITE" id="PS50901"/>
    </source>
</evidence>
<dbReference type="Pfam" id="PF09397">
    <property type="entry name" value="FtsK_gamma"/>
    <property type="match status" value="1"/>
</dbReference>
<feature type="transmembrane region" description="Helical" evidence="18">
    <location>
        <begin position="31"/>
        <end position="50"/>
    </location>
</feature>
<evidence type="ECO:0000256" key="12">
    <source>
        <dbReference type="ARBA" id="ARBA00023136"/>
    </source>
</evidence>
<keyword evidence="8" id="KW-0159">Chromosome partition</keyword>
<feature type="domain" description="FtsK" evidence="19">
    <location>
        <begin position="424"/>
        <end position="633"/>
    </location>
</feature>
<dbReference type="FunFam" id="3.40.50.300:FF:000209">
    <property type="entry name" value="Cell division protein FtsK"/>
    <property type="match status" value="1"/>
</dbReference>
<dbReference type="InterPro" id="IPR036390">
    <property type="entry name" value="WH_DNA-bd_sf"/>
</dbReference>
<comment type="function">
    <text evidence="14">Essential cell division protein that coordinates cell division and chromosome segregation. The N-terminus is involved in assembly of the cell-division machinery. The C-terminus functions as a DNA motor that moves dsDNA in an ATP-dependent manner towards the dif recombination site, which is located within the replication terminus region. Translocation stops specifically at Xer-dif sites, where FtsK interacts with the Xer recombinase, allowing activation of chromosome unlinking by recombination. FtsK orienting polar sequences (KOPS) guide the direction of DNA translocation. FtsK can remove proteins from DNA as it translocates, but translocation stops specifically at XerCD-dif site, thereby preventing removal of XerC and XerD from dif.</text>
</comment>
<dbReference type="PANTHER" id="PTHR22683:SF41">
    <property type="entry name" value="DNA TRANSLOCASE FTSK"/>
    <property type="match status" value="1"/>
</dbReference>
<dbReference type="InterPro" id="IPR041027">
    <property type="entry name" value="FtsK_alpha"/>
</dbReference>
<evidence type="ECO:0000256" key="3">
    <source>
        <dbReference type="ARBA" id="ARBA00006474"/>
    </source>
</evidence>
<evidence type="ECO:0000256" key="4">
    <source>
        <dbReference type="ARBA" id="ARBA00022475"/>
    </source>
</evidence>
<evidence type="ECO:0000256" key="14">
    <source>
        <dbReference type="ARBA" id="ARBA00024784"/>
    </source>
</evidence>
<name>A0A937D3P5_9BURK</name>
<comment type="subcellular location">
    <subcellularLocation>
        <location evidence="1">Cell inner membrane</location>
    </subcellularLocation>
    <subcellularLocation>
        <location evidence="2">Cell membrane</location>
        <topology evidence="2">Multi-pass membrane protein</topology>
    </subcellularLocation>
</comment>
<dbReference type="SUPFAM" id="SSF52540">
    <property type="entry name" value="P-loop containing nucleoside triphosphate hydrolases"/>
    <property type="match status" value="1"/>
</dbReference>
<keyword evidence="10 18" id="KW-1133">Transmembrane helix</keyword>
<evidence type="ECO:0000256" key="1">
    <source>
        <dbReference type="ARBA" id="ARBA00004533"/>
    </source>
</evidence>
<reference evidence="20" key="1">
    <citation type="submission" date="2021-01" db="EMBL/GenBank/DDBJ databases">
        <title>Ramlibacter sp. strain AW1 16S ribosomal RNA gene Genome sequencing and assembly.</title>
        <authorList>
            <person name="Kang M."/>
        </authorList>
    </citation>
    <scope>NUCLEOTIDE SEQUENCE</scope>
    <source>
        <strain evidence="20">AW1</strain>
    </source>
</reference>
<keyword evidence="4" id="KW-1003">Cell membrane</keyword>
<dbReference type="GO" id="GO:0051301">
    <property type="term" value="P:cell division"/>
    <property type="evidence" value="ECO:0007669"/>
    <property type="project" value="UniProtKB-KW"/>
</dbReference>
<evidence type="ECO:0000256" key="9">
    <source>
        <dbReference type="ARBA" id="ARBA00022840"/>
    </source>
</evidence>
<proteinExistence type="inferred from homology"/>
<keyword evidence="7 16" id="KW-0547">Nucleotide-binding</keyword>
<dbReference type="InterPro" id="IPR002543">
    <property type="entry name" value="FtsK_dom"/>
</dbReference>
<evidence type="ECO:0000256" key="18">
    <source>
        <dbReference type="SAM" id="Phobius"/>
    </source>
</evidence>
<dbReference type="GO" id="GO:0007059">
    <property type="term" value="P:chromosome segregation"/>
    <property type="evidence" value="ECO:0007669"/>
    <property type="project" value="UniProtKB-KW"/>
</dbReference>
<evidence type="ECO:0000256" key="13">
    <source>
        <dbReference type="ARBA" id="ARBA00023306"/>
    </source>
</evidence>
<feature type="region of interest" description="Disordered" evidence="17">
    <location>
        <begin position="1"/>
        <end position="20"/>
    </location>
</feature>
<evidence type="ECO:0000313" key="21">
    <source>
        <dbReference type="Proteomes" id="UP000613011"/>
    </source>
</evidence>
<feature type="transmembrane region" description="Helical" evidence="18">
    <location>
        <begin position="175"/>
        <end position="197"/>
    </location>
</feature>
<feature type="transmembrane region" description="Helical" evidence="18">
    <location>
        <begin position="128"/>
        <end position="147"/>
    </location>
</feature>
<gene>
    <name evidence="20" type="ORF">JI739_11310</name>
</gene>
<dbReference type="RefSeq" id="WP_201683999.1">
    <property type="nucleotide sequence ID" value="NZ_JAEQNA010000003.1"/>
</dbReference>
<keyword evidence="13" id="KW-0131">Cell cycle</keyword>
<evidence type="ECO:0000256" key="6">
    <source>
        <dbReference type="ARBA" id="ARBA00022692"/>
    </source>
</evidence>
<dbReference type="AlphaFoldDB" id="A0A937D3P5"/>
<comment type="subunit">
    <text evidence="15">Homohexamer. Forms a ring that surrounds DNA.</text>
</comment>
<feature type="binding site" evidence="16">
    <location>
        <begin position="441"/>
        <end position="448"/>
    </location>
    <ligand>
        <name>ATP</name>
        <dbReference type="ChEBI" id="CHEBI:30616"/>
    </ligand>
</feature>
<comment type="caution">
    <text evidence="20">The sequence shown here is derived from an EMBL/GenBank/DDBJ whole genome shotgun (WGS) entry which is preliminary data.</text>
</comment>
<dbReference type="InterPro" id="IPR050206">
    <property type="entry name" value="FtsK/SpoIIIE/SftA"/>
</dbReference>
<dbReference type="Proteomes" id="UP000613011">
    <property type="component" value="Unassembled WGS sequence"/>
</dbReference>
<protein>
    <submittedName>
        <fullName evidence="20">DNA translocase FtsK 4TM domain-containing protein</fullName>
    </submittedName>
</protein>
<dbReference type="CDD" id="cd01127">
    <property type="entry name" value="TrwB_TraG_TraD_VirD4"/>
    <property type="match status" value="1"/>
</dbReference>
<dbReference type="Gene3D" id="1.10.10.10">
    <property type="entry name" value="Winged helix-like DNA-binding domain superfamily/Winged helix DNA-binding domain"/>
    <property type="match status" value="1"/>
</dbReference>
<evidence type="ECO:0000256" key="8">
    <source>
        <dbReference type="ARBA" id="ARBA00022829"/>
    </source>
</evidence>
<evidence type="ECO:0000256" key="5">
    <source>
        <dbReference type="ARBA" id="ARBA00022618"/>
    </source>
</evidence>
<comment type="similarity">
    <text evidence="3">Belongs to the FtsK/SpoIIIE/SftA family.</text>
</comment>